<evidence type="ECO:0000313" key="2">
    <source>
        <dbReference type="Proteomes" id="UP001159427"/>
    </source>
</evidence>
<gene>
    <name evidence="1" type="ORF">PEVE_00042224</name>
</gene>
<name>A0ABN8PH69_9CNID</name>
<evidence type="ECO:0000313" key="1">
    <source>
        <dbReference type="EMBL" id="CAH3141557.1"/>
    </source>
</evidence>
<keyword evidence="2" id="KW-1185">Reference proteome</keyword>
<proteinExistence type="predicted"/>
<dbReference type="EMBL" id="CALNXI010000820">
    <property type="protein sequence ID" value="CAH3141557.1"/>
    <property type="molecule type" value="Genomic_DNA"/>
</dbReference>
<protein>
    <submittedName>
        <fullName evidence="1">Uncharacterized protein</fullName>
    </submittedName>
</protein>
<dbReference type="Proteomes" id="UP001159427">
    <property type="component" value="Unassembled WGS sequence"/>
</dbReference>
<accession>A0ABN8PH69</accession>
<reference evidence="1 2" key="1">
    <citation type="submission" date="2022-05" db="EMBL/GenBank/DDBJ databases">
        <authorList>
            <consortium name="Genoscope - CEA"/>
            <person name="William W."/>
        </authorList>
    </citation>
    <scope>NUCLEOTIDE SEQUENCE [LARGE SCALE GENOMIC DNA]</scope>
</reference>
<sequence>MIARYCLSLAAKSPSCDEELRNSNILVLPRQRTLRDYNNFAQQKRGFQGHVMEELQNYVVLLFYEMKINSNLVLDKVTGELIGGVDLGTSQ</sequence>
<comment type="caution">
    <text evidence="1">The sequence shown here is derived from an EMBL/GenBank/DDBJ whole genome shotgun (WGS) entry which is preliminary data.</text>
</comment>
<organism evidence="1 2">
    <name type="scientific">Porites evermanni</name>
    <dbReference type="NCBI Taxonomy" id="104178"/>
    <lineage>
        <taxon>Eukaryota</taxon>
        <taxon>Metazoa</taxon>
        <taxon>Cnidaria</taxon>
        <taxon>Anthozoa</taxon>
        <taxon>Hexacorallia</taxon>
        <taxon>Scleractinia</taxon>
        <taxon>Fungiina</taxon>
        <taxon>Poritidae</taxon>
        <taxon>Porites</taxon>
    </lineage>
</organism>